<evidence type="ECO:0000256" key="3">
    <source>
        <dbReference type="ARBA" id="ARBA00022723"/>
    </source>
</evidence>
<dbReference type="Proteomes" id="UP000199577">
    <property type="component" value="Unassembled WGS sequence"/>
</dbReference>
<evidence type="ECO:0000256" key="4">
    <source>
        <dbReference type="ARBA" id="ARBA00023004"/>
    </source>
</evidence>
<dbReference type="RefSeq" id="WP_170845789.1">
    <property type="nucleotide sequence ID" value="NZ_FOLL01000019.1"/>
</dbReference>
<keyword evidence="6" id="KW-1185">Reference proteome</keyword>
<dbReference type="InterPro" id="IPR012292">
    <property type="entry name" value="Globin/Proto"/>
</dbReference>
<dbReference type="GO" id="GO:0019825">
    <property type="term" value="F:oxygen binding"/>
    <property type="evidence" value="ECO:0007669"/>
    <property type="project" value="InterPro"/>
</dbReference>
<dbReference type="STRING" id="623281.SAMN05421747_11921"/>
<keyword evidence="4" id="KW-0408">Iron</keyword>
<evidence type="ECO:0000256" key="1">
    <source>
        <dbReference type="ARBA" id="ARBA00022448"/>
    </source>
</evidence>
<evidence type="ECO:0000313" key="5">
    <source>
        <dbReference type="EMBL" id="SFC68445.1"/>
    </source>
</evidence>
<protein>
    <submittedName>
        <fullName evidence="5">Hemoglobin</fullName>
    </submittedName>
</protein>
<name>A0A1I1L670_9SPHI</name>
<keyword evidence="2" id="KW-0349">Heme</keyword>
<dbReference type="AlphaFoldDB" id="A0A1I1L670"/>
<dbReference type="EMBL" id="FOLL01000019">
    <property type="protein sequence ID" value="SFC68445.1"/>
    <property type="molecule type" value="Genomic_DNA"/>
</dbReference>
<reference evidence="5 6" key="1">
    <citation type="submission" date="2016-10" db="EMBL/GenBank/DDBJ databases">
        <authorList>
            <person name="de Groot N.N."/>
        </authorList>
    </citation>
    <scope>NUCLEOTIDE SEQUENCE [LARGE SCALE GENOMIC DNA]</scope>
    <source>
        <strain evidence="5 6">DSM 22900</strain>
    </source>
</reference>
<dbReference type="GO" id="GO:0046872">
    <property type="term" value="F:metal ion binding"/>
    <property type="evidence" value="ECO:0007669"/>
    <property type="project" value="UniProtKB-KW"/>
</dbReference>
<dbReference type="CDD" id="cd08916">
    <property type="entry name" value="TrHb3_P"/>
    <property type="match status" value="1"/>
</dbReference>
<evidence type="ECO:0000256" key="2">
    <source>
        <dbReference type="ARBA" id="ARBA00022617"/>
    </source>
</evidence>
<organism evidence="5 6">
    <name type="scientific">Parapedobacter composti</name>
    <dbReference type="NCBI Taxonomy" id="623281"/>
    <lineage>
        <taxon>Bacteria</taxon>
        <taxon>Pseudomonadati</taxon>
        <taxon>Bacteroidota</taxon>
        <taxon>Sphingobacteriia</taxon>
        <taxon>Sphingobacteriales</taxon>
        <taxon>Sphingobacteriaceae</taxon>
        <taxon>Parapedobacter</taxon>
    </lineage>
</organism>
<dbReference type="Pfam" id="PF01152">
    <property type="entry name" value="Bac_globin"/>
    <property type="match status" value="1"/>
</dbReference>
<accession>A0A1I1L670</accession>
<gene>
    <name evidence="5" type="ORF">SAMN05421747_11921</name>
</gene>
<sequence>MENKREIIELNDIKLLVDRFYEKVRGDELLKDIFNEVIQDRWPLHLDKMYRFWQTVLLDEITYSGAPFLPHAKLPVDKQHFDRWLLLFNETVDELFIGEKAADAKWRAARMADMFLHKIEYFRNRPAKPLL</sequence>
<dbReference type="SUPFAM" id="SSF46458">
    <property type="entry name" value="Globin-like"/>
    <property type="match status" value="1"/>
</dbReference>
<proteinExistence type="predicted"/>
<dbReference type="InterPro" id="IPR001486">
    <property type="entry name" value="Hemoglobin_trunc"/>
</dbReference>
<keyword evidence="1" id="KW-0813">Transport</keyword>
<dbReference type="InterPro" id="IPR009050">
    <property type="entry name" value="Globin-like_sf"/>
</dbReference>
<dbReference type="Gene3D" id="1.10.490.10">
    <property type="entry name" value="Globins"/>
    <property type="match status" value="1"/>
</dbReference>
<keyword evidence="3" id="KW-0479">Metal-binding</keyword>
<dbReference type="GO" id="GO:0020037">
    <property type="term" value="F:heme binding"/>
    <property type="evidence" value="ECO:0007669"/>
    <property type="project" value="InterPro"/>
</dbReference>
<evidence type="ECO:0000313" key="6">
    <source>
        <dbReference type="Proteomes" id="UP000199577"/>
    </source>
</evidence>